<proteinExistence type="evidence at transcript level"/>
<keyword evidence="1" id="KW-0472">Membrane</keyword>
<name>I3T1C2_LOTJA</name>
<keyword evidence="1" id="KW-1133">Transmembrane helix</keyword>
<dbReference type="AlphaFoldDB" id="I3T1C2"/>
<sequence>MLAFLALEPFYLVIILGWQMVLLSALRRILESLKTLYYKGGLSAHYLLVLLSVHSLVEHWLTNSAELGLFSWTQSLWQSEDFFVLQPRVFKH</sequence>
<accession>I3T1C2</accession>
<protein>
    <submittedName>
        <fullName evidence="2">Uncharacterized protein</fullName>
    </submittedName>
</protein>
<organism evidence="2">
    <name type="scientific">Lotus japonicus</name>
    <name type="common">Lotus corniculatus var. japonicus</name>
    <dbReference type="NCBI Taxonomy" id="34305"/>
    <lineage>
        <taxon>Eukaryota</taxon>
        <taxon>Viridiplantae</taxon>
        <taxon>Streptophyta</taxon>
        <taxon>Embryophyta</taxon>
        <taxon>Tracheophyta</taxon>
        <taxon>Spermatophyta</taxon>
        <taxon>Magnoliopsida</taxon>
        <taxon>eudicotyledons</taxon>
        <taxon>Gunneridae</taxon>
        <taxon>Pentapetalae</taxon>
        <taxon>rosids</taxon>
        <taxon>fabids</taxon>
        <taxon>Fabales</taxon>
        <taxon>Fabaceae</taxon>
        <taxon>Papilionoideae</taxon>
        <taxon>50 kb inversion clade</taxon>
        <taxon>NPAAA clade</taxon>
        <taxon>Hologalegina</taxon>
        <taxon>robinioid clade</taxon>
        <taxon>Loteae</taxon>
        <taxon>Lotus</taxon>
    </lineage>
</organism>
<reference evidence="2" key="1">
    <citation type="submission" date="2012-05" db="EMBL/GenBank/DDBJ databases">
        <authorList>
            <person name="Krishnakumar V."/>
            <person name="Cheung F."/>
            <person name="Xiao Y."/>
            <person name="Chan A."/>
            <person name="Moskal W.A."/>
            <person name="Town C.D."/>
        </authorList>
    </citation>
    <scope>NUCLEOTIDE SEQUENCE</scope>
</reference>
<evidence type="ECO:0000256" key="1">
    <source>
        <dbReference type="SAM" id="Phobius"/>
    </source>
</evidence>
<evidence type="ECO:0000313" key="2">
    <source>
        <dbReference type="EMBL" id="AFK46314.1"/>
    </source>
</evidence>
<keyword evidence="1" id="KW-0812">Transmembrane</keyword>
<feature type="transmembrane region" description="Helical" evidence="1">
    <location>
        <begin position="6"/>
        <end position="24"/>
    </location>
</feature>
<dbReference type="EMBL" id="BT146520">
    <property type="protein sequence ID" value="AFK46314.1"/>
    <property type="molecule type" value="mRNA"/>
</dbReference>